<dbReference type="SUPFAM" id="SSF51366">
    <property type="entry name" value="Ribulose-phoshate binding barrel"/>
    <property type="match status" value="1"/>
</dbReference>
<dbReference type="GO" id="GO:0006053">
    <property type="term" value="P:N-acetylmannosamine catabolic process"/>
    <property type="evidence" value="ECO:0007669"/>
    <property type="project" value="TreeGrafter"/>
</dbReference>
<evidence type="ECO:0000256" key="3">
    <source>
        <dbReference type="ARBA" id="ARBA00005081"/>
    </source>
</evidence>
<dbReference type="Gene3D" id="3.20.20.70">
    <property type="entry name" value="Aldolase class I"/>
    <property type="match status" value="1"/>
</dbReference>
<comment type="function">
    <text evidence="2 7">Converts N-acetylmannosamine-6-phosphate (ManNAc-6-P) to N-acetylglucosamine-6-phosphate (GlcNAc-6-P).</text>
</comment>
<keyword evidence="5 7" id="KW-0413">Isomerase</keyword>
<dbReference type="InterPro" id="IPR007260">
    <property type="entry name" value="NanE"/>
</dbReference>
<evidence type="ECO:0000256" key="7">
    <source>
        <dbReference type="HAMAP-Rule" id="MF_01235"/>
    </source>
</evidence>
<dbReference type="EMBL" id="VIWX01000005">
    <property type="protein sequence ID" value="TWF93383.1"/>
    <property type="molecule type" value="Genomic_DNA"/>
</dbReference>
<evidence type="ECO:0000313" key="9">
    <source>
        <dbReference type="Proteomes" id="UP000316184"/>
    </source>
</evidence>
<evidence type="ECO:0000256" key="5">
    <source>
        <dbReference type="ARBA" id="ARBA00023235"/>
    </source>
</evidence>
<dbReference type="RefSeq" id="WP_145743121.1">
    <property type="nucleotide sequence ID" value="NZ_VIWX01000005.1"/>
</dbReference>
<gene>
    <name evidence="7" type="primary">nanE</name>
    <name evidence="8" type="ORF">FHU35_15227</name>
</gene>
<dbReference type="GO" id="GO:0019262">
    <property type="term" value="P:N-acetylneuraminate catabolic process"/>
    <property type="evidence" value="ECO:0007669"/>
    <property type="project" value="UniProtKB-UniRule"/>
</dbReference>
<dbReference type="CDD" id="cd04729">
    <property type="entry name" value="NanE"/>
    <property type="match status" value="1"/>
</dbReference>
<evidence type="ECO:0000256" key="4">
    <source>
        <dbReference type="ARBA" id="ARBA00007439"/>
    </source>
</evidence>
<dbReference type="GO" id="GO:0047465">
    <property type="term" value="F:N-acylglucosamine-6-phosphate 2-epimerase activity"/>
    <property type="evidence" value="ECO:0007669"/>
    <property type="project" value="UniProtKB-EC"/>
</dbReference>
<dbReference type="Pfam" id="PF04131">
    <property type="entry name" value="NanE"/>
    <property type="match status" value="1"/>
</dbReference>
<dbReference type="EC" id="5.1.3.9" evidence="7"/>
<comment type="pathway">
    <text evidence="3 7">Amino-sugar metabolism; N-acetylneuraminate degradation; D-fructose 6-phosphate from N-acetylneuraminate: step 3/5.</text>
</comment>
<dbReference type="GO" id="GO:0005975">
    <property type="term" value="P:carbohydrate metabolic process"/>
    <property type="evidence" value="ECO:0007669"/>
    <property type="project" value="UniProtKB-UniRule"/>
</dbReference>
<reference evidence="8 9" key="1">
    <citation type="submission" date="2019-06" db="EMBL/GenBank/DDBJ databases">
        <title>Sequencing the genomes of 1000 actinobacteria strains.</title>
        <authorList>
            <person name="Klenk H.-P."/>
        </authorList>
    </citation>
    <scope>NUCLEOTIDE SEQUENCE [LARGE SCALE GENOMIC DNA]</scope>
    <source>
        <strain evidence="8 9">DSM 46699</strain>
    </source>
</reference>
<dbReference type="PANTHER" id="PTHR36204:SF1">
    <property type="entry name" value="N-ACETYLMANNOSAMINE-6-PHOSPHATE 2-EPIMERASE-RELATED"/>
    <property type="match status" value="1"/>
</dbReference>
<keyword evidence="6 7" id="KW-0119">Carbohydrate metabolism</keyword>
<dbReference type="NCBIfam" id="NF002231">
    <property type="entry name" value="PRK01130.1"/>
    <property type="match status" value="1"/>
</dbReference>
<evidence type="ECO:0000256" key="6">
    <source>
        <dbReference type="ARBA" id="ARBA00023277"/>
    </source>
</evidence>
<dbReference type="InterPro" id="IPR011060">
    <property type="entry name" value="RibuloseP-bd_barrel"/>
</dbReference>
<protein>
    <recommendedName>
        <fullName evidence="7">Putative N-acetylmannosamine-6-phosphate 2-epimerase</fullName>
        <ecNumber evidence="7">5.1.3.9</ecNumber>
    </recommendedName>
    <alternativeName>
        <fullName evidence="7">ManNAc-6-P epimerase</fullName>
    </alternativeName>
</protein>
<evidence type="ECO:0000313" key="8">
    <source>
        <dbReference type="EMBL" id="TWF93383.1"/>
    </source>
</evidence>
<comment type="caution">
    <text evidence="8">The sequence shown here is derived from an EMBL/GenBank/DDBJ whole genome shotgun (WGS) entry which is preliminary data.</text>
</comment>
<evidence type="ECO:0000256" key="2">
    <source>
        <dbReference type="ARBA" id="ARBA00002147"/>
    </source>
</evidence>
<dbReference type="HAMAP" id="MF_01235">
    <property type="entry name" value="ManNAc6P_epimer"/>
    <property type="match status" value="1"/>
</dbReference>
<proteinExistence type="inferred from homology"/>
<dbReference type="AlphaFoldDB" id="A0A561U1Z1"/>
<evidence type="ECO:0000256" key="1">
    <source>
        <dbReference type="ARBA" id="ARBA00000056"/>
    </source>
</evidence>
<dbReference type="PANTHER" id="PTHR36204">
    <property type="entry name" value="N-ACETYLMANNOSAMINE-6-PHOSPHATE 2-EPIMERASE-RELATED"/>
    <property type="match status" value="1"/>
</dbReference>
<name>A0A561U1Z1_9PSEU</name>
<keyword evidence="9" id="KW-1185">Reference proteome</keyword>
<organism evidence="8 9">
    <name type="scientific">Saccharopolyspora dendranthemae</name>
    <dbReference type="NCBI Taxonomy" id="1181886"/>
    <lineage>
        <taxon>Bacteria</taxon>
        <taxon>Bacillati</taxon>
        <taxon>Actinomycetota</taxon>
        <taxon>Actinomycetes</taxon>
        <taxon>Pseudonocardiales</taxon>
        <taxon>Pseudonocardiaceae</taxon>
        <taxon>Saccharopolyspora</taxon>
    </lineage>
</organism>
<dbReference type="Proteomes" id="UP000316184">
    <property type="component" value="Unassembled WGS sequence"/>
</dbReference>
<comment type="catalytic activity">
    <reaction evidence="1 7">
        <text>an N-acyl-D-glucosamine 6-phosphate = an N-acyl-D-mannosamine 6-phosphate</text>
        <dbReference type="Rhea" id="RHEA:23932"/>
        <dbReference type="ChEBI" id="CHEBI:57599"/>
        <dbReference type="ChEBI" id="CHEBI:57666"/>
        <dbReference type="EC" id="5.1.3.9"/>
    </reaction>
</comment>
<dbReference type="InterPro" id="IPR013785">
    <property type="entry name" value="Aldolase_TIM"/>
</dbReference>
<dbReference type="OrthoDB" id="9781704at2"/>
<dbReference type="GO" id="GO:0005829">
    <property type="term" value="C:cytosol"/>
    <property type="evidence" value="ECO:0007669"/>
    <property type="project" value="TreeGrafter"/>
</dbReference>
<accession>A0A561U1Z1</accession>
<comment type="similarity">
    <text evidence="4 7">Belongs to the NanE family.</text>
</comment>
<dbReference type="UniPathway" id="UPA00629">
    <property type="reaction ID" value="UER00682"/>
</dbReference>
<sequence>MSRDRVIQQIEGGLIVSCQAGDGHALRDSATIARMARAAVDGGARAIRCGGVGGLDDVAAVRQAVDVPVIGLTKHDRAGVFITPTVEDALAVARLGAEIVALDGTSRPRPDGADLATVIKAVHDEGALVMADVATLPDGELAAAAGADVVASTLSGYTEDTAGRTGPGPDLALVAGLRGALPEHAIVAEGRYHSPSSVAEAVERGATAVVVGTAITDPSWITRSFAQATRSGPA</sequence>